<sequence length="248" mass="27590">MSDTGNDAILQQDSTMIRKIDGQQLVYSASENTTAPLYDTIEVPAGGRPQALILSDGSKIVLNTATTLRFPENLHNNKGNEIELISGEIYCDIIHNPKSTLRVITPTQITEEIGTVFNISAYADEPITQTTLLEGSIKVSSGTTSKVLLPSEKAVTFNKKMSIQKADIEEVIAWKNGYFRFNGEDLPAIMRQLSRWYNIEVAYTGRITNNGFYGKISRSKNISEVLAMLEKTKTVHFKMQGRRITVIP</sequence>
<dbReference type="PANTHER" id="PTHR30273:SF2">
    <property type="entry name" value="PROTEIN FECR"/>
    <property type="match status" value="1"/>
</dbReference>
<dbReference type="STRING" id="475255.SAMN04488101_101332"/>
<dbReference type="Gene3D" id="2.60.120.1440">
    <property type="match status" value="1"/>
</dbReference>
<dbReference type="InterPro" id="IPR032508">
    <property type="entry name" value="FecR_C"/>
</dbReference>
<keyword evidence="4" id="KW-1185">Reference proteome</keyword>
<dbReference type="GO" id="GO:0016989">
    <property type="term" value="F:sigma factor antagonist activity"/>
    <property type="evidence" value="ECO:0007669"/>
    <property type="project" value="TreeGrafter"/>
</dbReference>
<proteinExistence type="predicted"/>
<dbReference type="InterPro" id="IPR006860">
    <property type="entry name" value="FecR"/>
</dbReference>
<dbReference type="PANTHER" id="PTHR30273">
    <property type="entry name" value="PERIPLASMIC SIGNAL SENSOR AND SIGMA FACTOR ACTIVATOR FECR-RELATED"/>
    <property type="match status" value="1"/>
</dbReference>
<organism evidence="3 4">
    <name type="scientific">Pedobacter nyackensis</name>
    <dbReference type="NCBI Taxonomy" id="475255"/>
    <lineage>
        <taxon>Bacteria</taxon>
        <taxon>Pseudomonadati</taxon>
        <taxon>Bacteroidota</taxon>
        <taxon>Sphingobacteriia</taxon>
        <taxon>Sphingobacteriales</taxon>
        <taxon>Sphingobacteriaceae</taxon>
        <taxon>Pedobacter</taxon>
    </lineage>
</organism>
<dbReference type="Proteomes" id="UP000192678">
    <property type="component" value="Unassembled WGS sequence"/>
</dbReference>
<dbReference type="OrthoDB" id="1099963at2"/>
<evidence type="ECO:0000259" key="1">
    <source>
        <dbReference type="Pfam" id="PF04773"/>
    </source>
</evidence>
<dbReference type="Pfam" id="PF16344">
    <property type="entry name" value="FecR_C"/>
    <property type="match status" value="1"/>
</dbReference>
<name>A0A1W2A9F3_9SPHI</name>
<feature type="domain" description="FecR protein" evidence="1">
    <location>
        <begin position="40"/>
        <end position="138"/>
    </location>
</feature>
<evidence type="ECO:0000313" key="4">
    <source>
        <dbReference type="Proteomes" id="UP000192678"/>
    </source>
</evidence>
<dbReference type="Gene3D" id="3.55.50.30">
    <property type="match status" value="1"/>
</dbReference>
<evidence type="ECO:0000313" key="3">
    <source>
        <dbReference type="EMBL" id="SMC57274.1"/>
    </source>
</evidence>
<evidence type="ECO:0000259" key="2">
    <source>
        <dbReference type="Pfam" id="PF16344"/>
    </source>
</evidence>
<feature type="domain" description="Protein FecR C-terminal" evidence="2">
    <location>
        <begin position="178"/>
        <end position="246"/>
    </location>
</feature>
<dbReference type="EMBL" id="FWYB01000001">
    <property type="protein sequence ID" value="SMC57274.1"/>
    <property type="molecule type" value="Genomic_DNA"/>
</dbReference>
<dbReference type="InterPro" id="IPR012373">
    <property type="entry name" value="Ferrdict_sens_TM"/>
</dbReference>
<dbReference type="Pfam" id="PF04773">
    <property type="entry name" value="FecR"/>
    <property type="match status" value="1"/>
</dbReference>
<protein>
    <submittedName>
        <fullName evidence="3">FecR family protein</fullName>
    </submittedName>
</protein>
<accession>A0A1W2A9F3</accession>
<dbReference type="AlphaFoldDB" id="A0A1W2A9F3"/>
<dbReference type="RefSeq" id="WP_084286914.1">
    <property type="nucleotide sequence ID" value="NZ_FWYB01000001.1"/>
</dbReference>
<gene>
    <name evidence="3" type="ORF">SAMN04488101_101332</name>
</gene>
<reference evidence="3 4" key="1">
    <citation type="submission" date="2017-04" db="EMBL/GenBank/DDBJ databases">
        <authorList>
            <person name="Afonso C.L."/>
            <person name="Miller P.J."/>
            <person name="Scott M.A."/>
            <person name="Spackman E."/>
            <person name="Goraichik I."/>
            <person name="Dimitrov K.M."/>
            <person name="Suarez D.L."/>
            <person name="Swayne D.E."/>
        </authorList>
    </citation>
    <scope>NUCLEOTIDE SEQUENCE [LARGE SCALE GENOMIC DNA]</scope>
    <source>
        <strain evidence="3 4">DSM 19625</strain>
    </source>
</reference>